<feature type="region of interest" description="Disordered" evidence="1">
    <location>
        <begin position="185"/>
        <end position="216"/>
    </location>
</feature>
<dbReference type="EMBL" id="JAGPXD010000002">
    <property type="protein sequence ID" value="KAH7366967.1"/>
    <property type="molecule type" value="Genomic_DNA"/>
</dbReference>
<keyword evidence="2" id="KW-0812">Transmembrane</keyword>
<keyword evidence="4" id="KW-1185">Reference proteome</keyword>
<feature type="transmembrane region" description="Helical" evidence="2">
    <location>
        <begin position="107"/>
        <end position="130"/>
    </location>
</feature>
<dbReference type="OrthoDB" id="5241710at2759"/>
<reference evidence="3" key="1">
    <citation type="journal article" date="2021" name="Nat. Commun.">
        <title>Genetic determinants of endophytism in the Arabidopsis root mycobiome.</title>
        <authorList>
            <person name="Mesny F."/>
            <person name="Miyauchi S."/>
            <person name="Thiergart T."/>
            <person name="Pickel B."/>
            <person name="Atanasova L."/>
            <person name="Karlsson M."/>
            <person name="Huettel B."/>
            <person name="Barry K.W."/>
            <person name="Haridas S."/>
            <person name="Chen C."/>
            <person name="Bauer D."/>
            <person name="Andreopoulos W."/>
            <person name="Pangilinan J."/>
            <person name="LaButti K."/>
            <person name="Riley R."/>
            <person name="Lipzen A."/>
            <person name="Clum A."/>
            <person name="Drula E."/>
            <person name="Henrissat B."/>
            <person name="Kohler A."/>
            <person name="Grigoriev I.V."/>
            <person name="Martin F.M."/>
            <person name="Hacquard S."/>
        </authorList>
    </citation>
    <scope>NUCLEOTIDE SEQUENCE</scope>
    <source>
        <strain evidence="3">MPI-CAGE-AT-0016</strain>
    </source>
</reference>
<evidence type="ECO:0000256" key="2">
    <source>
        <dbReference type="SAM" id="Phobius"/>
    </source>
</evidence>
<comment type="caution">
    <text evidence="3">The sequence shown here is derived from an EMBL/GenBank/DDBJ whole genome shotgun (WGS) entry which is preliminary data.</text>
</comment>
<feature type="transmembrane region" description="Helical" evidence="2">
    <location>
        <begin position="38"/>
        <end position="58"/>
    </location>
</feature>
<evidence type="ECO:0000313" key="4">
    <source>
        <dbReference type="Proteomes" id="UP000813385"/>
    </source>
</evidence>
<gene>
    <name evidence="3" type="ORF">B0T11DRAFT_274458</name>
</gene>
<sequence>MAKDIDWVGARSLRKACIVSFLACVGLAVPPSVVLRQILPGLGLLPLFISAVFSLVLLRTRGTRPSPIGIFSADALLLSSLIIAYVSTWVIWSNANGWCYYCNNDSILMLAAYATVPMLFNIFAHGFFVARAIYLHFTGPPQLCPNCAHQIQPRGKSMPWFLRGGESTVGLLADDEAQYHDEVEHSEAHAGKRPVTGITGQTVMDPEPSGDERATL</sequence>
<keyword evidence="2" id="KW-0472">Membrane</keyword>
<dbReference type="Proteomes" id="UP000813385">
    <property type="component" value="Unassembled WGS sequence"/>
</dbReference>
<name>A0A8K0TPK3_9PEZI</name>
<evidence type="ECO:0000313" key="3">
    <source>
        <dbReference type="EMBL" id="KAH7366967.1"/>
    </source>
</evidence>
<keyword evidence="2" id="KW-1133">Transmembrane helix</keyword>
<evidence type="ECO:0000256" key="1">
    <source>
        <dbReference type="SAM" id="MobiDB-lite"/>
    </source>
</evidence>
<feature type="transmembrane region" description="Helical" evidence="2">
    <location>
        <begin position="70"/>
        <end position="92"/>
    </location>
</feature>
<dbReference type="AlphaFoldDB" id="A0A8K0TPK3"/>
<proteinExistence type="predicted"/>
<protein>
    <submittedName>
        <fullName evidence="3">Uncharacterized protein</fullName>
    </submittedName>
</protein>
<accession>A0A8K0TPK3</accession>
<organism evidence="3 4">
    <name type="scientific">Plectosphaerella cucumerina</name>
    <dbReference type="NCBI Taxonomy" id="40658"/>
    <lineage>
        <taxon>Eukaryota</taxon>
        <taxon>Fungi</taxon>
        <taxon>Dikarya</taxon>
        <taxon>Ascomycota</taxon>
        <taxon>Pezizomycotina</taxon>
        <taxon>Sordariomycetes</taxon>
        <taxon>Hypocreomycetidae</taxon>
        <taxon>Glomerellales</taxon>
        <taxon>Plectosphaerellaceae</taxon>
        <taxon>Plectosphaerella</taxon>
    </lineage>
</organism>